<gene>
    <name evidence="2" type="ORF">AA12717_3712</name>
</gene>
<protein>
    <submittedName>
        <fullName evidence="2">Uncharacterized protein</fullName>
    </submittedName>
</protein>
<dbReference type="Proteomes" id="UP001060895">
    <property type="component" value="Unassembled WGS sequence"/>
</dbReference>
<evidence type="ECO:0000313" key="2">
    <source>
        <dbReference type="EMBL" id="GBQ31286.1"/>
    </source>
</evidence>
<comment type="caution">
    <text evidence="2">The sequence shown here is derived from an EMBL/GenBank/DDBJ whole genome shotgun (WGS) entry which is preliminary data.</text>
</comment>
<name>A0ABQ0PC79_9PROT</name>
<keyword evidence="3" id="KW-1185">Reference proteome</keyword>
<reference evidence="2" key="1">
    <citation type="submission" date="2013-04" db="EMBL/GenBank/DDBJ databases">
        <title>The genome sequencing project of 58 acetic acid bacteria.</title>
        <authorList>
            <person name="Okamoto-Kainuma A."/>
            <person name="Ishikawa M."/>
            <person name="Umino S."/>
            <person name="Koizumi Y."/>
            <person name="Shiwa Y."/>
            <person name="Yoshikawa H."/>
            <person name="Matsutani M."/>
            <person name="Matsushita K."/>
        </authorList>
    </citation>
    <scope>NUCLEOTIDE SEQUENCE</scope>
    <source>
        <strain evidence="2">DSM 12717</strain>
    </source>
</reference>
<organism evidence="2 3">
    <name type="scientific">Gluconacetobacter sacchari DSM 12717</name>
    <dbReference type="NCBI Taxonomy" id="1307940"/>
    <lineage>
        <taxon>Bacteria</taxon>
        <taxon>Pseudomonadati</taxon>
        <taxon>Pseudomonadota</taxon>
        <taxon>Alphaproteobacteria</taxon>
        <taxon>Acetobacterales</taxon>
        <taxon>Acetobacteraceae</taxon>
        <taxon>Gluconacetobacter</taxon>
    </lineage>
</organism>
<keyword evidence="1" id="KW-0472">Membrane</keyword>
<proteinExistence type="predicted"/>
<keyword evidence="1" id="KW-0812">Transmembrane</keyword>
<evidence type="ECO:0000256" key="1">
    <source>
        <dbReference type="SAM" id="Phobius"/>
    </source>
</evidence>
<evidence type="ECO:0000313" key="3">
    <source>
        <dbReference type="Proteomes" id="UP001060895"/>
    </source>
</evidence>
<dbReference type="EMBL" id="BAQP01000445">
    <property type="protein sequence ID" value="GBQ31286.1"/>
    <property type="molecule type" value="Genomic_DNA"/>
</dbReference>
<sequence length="131" mass="13085">MNGQGVSAQGSGMAGSRGLLAAVIGMGVLLAVGSLVLVAVLVHRIAHPHPAGSARPVAEAGVAPGGDYGELVLDEPAGTHVTALTRQDAGLLAVALTGGGPDRVLLWDVAHRRILARLVMSRVPAQAVLAP</sequence>
<keyword evidence="1" id="KW-1133">Transmembrane helix</keyword>
<accession>A0ABQ0PC79</accession>
<feature type="transmembrane region" description="Helical" evidence="1">
    <location>
        <begin position="20"/>
        <end position="42"/>
    </location>
</feature>